<dbReference type="InterPro" id="IPR043502">
    <property type="entry name" value="DNA/RNA_pol_sf"/>
</dbReference>
<dbReference type="GO" id="GO:0039694">
    <property type="term" value="P:viral RNA genome replication"/>
    <property type="evidence" value="ECO:0007669"/>
    <property type="project" value="InterPro"/>
</dbReference>
<evidence type="ECO:0000256" key="2">
    <source>
        <dbReference type="ARBA" id="ARBA00022679"/>
    </source>
</evidence>
<keyword evidence="5" id="KW-0693">Viral RNA replication</keyword>
<evidence type="ECO:0000256" key="1">
    <source>
        <dbReference type="ARBA" id="ARBA00022484"/>
    </source>
</evidence>
<protein>
    <submittedName>
        <fullName evidence="7">RNA-dependent RNA polymerase</fullName>
    </submittedName>
</protein>
<evidence type="ECO:0000256" key="3">
    <source>
        <dbReference type="ARBA" id="ARBA00022695"/>
    </source>
</evidence>
<dbReference type="GO" id="GO:0000166">
    <property type="term" value="F:nucleotide binding"/>
    <property type="evidence" value="ECO:0007669"/>
    <property type="project" value="UniProtKB-KW"/>
</dbReference>
<evidence type="ECO:0000313" key="7">
    <source>
        <dbReference type="EMBL" id="BBE15518.1"/>
    </source>
</evidence>
<keyword evidence="3" id="KW-0548">Nucleotidyltransferase</keyword>
<keyword evidence="4" id="KW-0547">Nucleotide-binding</keyword>
<gene>
    <name evidence="7" type="primary">RdRp</name>
</gene>
<evidence type="ECO:0000256" key="5">
    <source>
        <dbReference type="ARBA" id="ARBA00022953"/>
    </source>
</evidence>
<dbReference type="Gene3D" id="3.30.70.270">
    <property type="match status" value="1"/>
</dbReference>
<dbReference type="PROSITE" id="PS50507">
    <property type="entry name" value="RDRP_SSRNA_POS"/>
    <property type="match status" value="1"/>
</dbReference>
<accession>A0A679BBS0</accession>
<feature type="domain" description="RdRp catalytic" evidence="6">
    <location>
        <begin position="192"/>
        <end position="325"/>
    </location>
</feature>
<dbReference type="Pfam" id="PF00680">
    <property type="entry name" value="RdRP_1"/>
    <property type="match status" value="1"/>
</dbReference>
<dbReference type="InterPro" id="IPR001205">
    <property type="entry name" value="RNA-dir_pol_C"/>
</dbReference>
<dbReference type="GO" id="GO:0003723">
    <property type="term" value="F:RNA binding"/>
    <property type="evidence" value="ECO:0007669"/>
    <property type="project" value="InterPro"/>
</dbReference>
<dbReference type="GO" id="GO:0003968">
    <property type="term" value="F:RNA-directed RNA polymerase activity"/>
    <property type="evidence" value="ECO:0007669"/>
    <property type="project" value="UniProtKB-KW"/>
</dbReference>
<evidence type="ECO:0000259" key="6">
    <source>
        <dbReference type="PROSITE" id="PS50507"/>
    </source>
</evidence>
<sequence>MRFIKNGLFRLVSIAEAINQACVSNFRDFRPFVRIFASKHARKTVDLTDSKEYALQTIRTQLKKDTFYPFHFNDAIQYLKAQSNSIKTSPGIKFRELGYKTKYDVLYSDKGVKTIHSMLHAVKNKAKRYFPYVFACVVKAKEIAGKIKARFAFVMPIQVLVAEAMFIGPILTRLPDDWVPKPETHHTRFCGQKSKSFDFTKFDASVPAWLIHEGLDIIWSLVNPSQYQGYGIPTGLSELFDYIRDVYTKTNVVLPDNTRMVLSDGIPSGGLCTNLLDTIISRIVLHHLHLPSCPSRVIDPDGTFYISTYGDDCHSKNCNCPDDVLVDRARSIFGMTLKIEHPNELGCLTYCKAECIRGTPFHSGQWYRDALCTADPDLRSLVAHCLTYSSPTRDQKTELEIIASEGFKPFLLGISRVKQKLYDMRTYLSRGRSNDPTDL</sequence>
<reference evidence="7" key="1">
    <citation type="submission" date="2018-05" db="EMBL/GenBank/DDBJ databases">
        <title>Osugoroshi viruses, novel members of Partitiviridae, are late male-killing virus in Homona magnanima.</title>
        <authorList>
            <person name="Fujita R."/>
            <person name="Inoue M."/>
            <person name="Takamatu T."/>
            <person name="Arai H."/>
            <person name="Nishino M."/>
            <person name="Koyama H."/>
            <person name="Abe N."/>
            <person name="Nakai M."/>
            <person name="Kunimi Y."/>
        </authorList>
    </citation>
    <scope>NUCLEOTIDE SEQUENCE</scope>
</reference>
<evidence type="ECO:0000256" key="4">
    <source>
        <dbReference type="ARBA" id="ARBA00022741"/>
    </source>
</evidence>
<proteinExistence type="predicted"/>
<dbReference type="InterPro" id="IPR043128">
    <property type="entry name" value="Rev_trsase/Diguanyl_cyclase"/>
</dbReference>
<name>A0A679BBS0_9VIRU</name>
<keyword evidence="2" id="KW-0808">Transferase</keyword>
<dbReference type="GO" id="GO:0006351">
    <property type="term" value="P:DNA-templated transcription"/>
    <property type="evidence" value="ECO:0007669"/>
    <property type="project" value="InterPro"/>
</dbReference>
<dbReference type="InterPro" id="IPR007094">
    <property type="entry name" value="RNA-dir_pol_PSvirus"/>
</dbReference>
<organism evidence="7">
    <name type="scientific">Osugoroshi virus 3</name>
    <dbReference type="NCBI Taxonomy" id="2202813"/>
    <lineage>
        <taxon>Viruses</taxon>
        <taxon>Riboviria</taxon>
        <taxon>Orthornavirae</taxon>
        <taxon>Pisuviricota</taxon>
        <taxon>Duplopiviricetes</taxon>
        <taxon>Durnavirales</taxon>
        <taxon>Partitiviridae</taxon>
    </lineage>
</organism>
<dbReference type="SUPFAM" id="SSF56672">
    <property type="entry name" value="DNA/RNA polymerases"/>
    <property type="match status" value="1"/>
</dbReference>
<keyword evidence="1 7" id="KW-0696">RNA-directed RNA polymerase</keyword>
<dbReference type="EMBL" id="LC383812">
    <property type="protein sequence ID" value="BBE15518.1"/>
    <property type="molecule type" value="Genomic_RNA"/>
</dbReference>